<name>A0A1I3RGC7_9PSEU</name>
<dbReference type="Pfam" id="PF00378">
    <property type="entry name" value="ECH_1"/>
    <property type="match status" value="1"/>
</dbReference>
<dbReference type="Gene3D" id="1.10.12.10">
    <property type="entry name" value="Lyase 2-enoyl-coa Hydratase, Chain A, domain 2"/>
    <property type="match status" value="1"/>
</dbReference>
<dbReference type="GO" id="GO:0003824">
    <property type="term" value="F:catalytic activity"/>
    <property type="evidence" value="ECO:0007669"/>
    <property type="project" value="UniProtKB-ARBA"/>
</dbReference>
<dbReference type="CDD" id="cd06558">
    <property type="entry name" value="crotonase-like"/>
    <property type="match status" value="1"/>
</dbReference>
<dbReference type="SUPFAM" id="SSF52096">
    <property type="entry name" value="ClpP/crotonase"/>
    <property type="match status" value="1"/>
</dbReference>
<dbReference type="InterPro" id="IPR014748">
    <property type="entry name" value="Enoyl-CoA_hydra_C"/>
</dbReference>
<dbReference type="PANTHER" id="PTHR43802:SF1">
    <property type="entry name" value="IP11341P-RELATED"/>
    <property type="match status" value="1"/>
</dbReference>
<comment type="similarity">
    <text evidence="1">Belongs to the enoyl-CoA hydratase/isomerase family.</text>
</comment>
<reference evidence="2 3" key="1">
    <citation type="submission" date="2016-10" db="EMBL/GenBank/DDBJ databases">
        <authorList>
            <person name="de Groot N.N."/>
        </authorList>
    </citation>
    <scope>NUCLEOTIDE SEQUENCE [LARGE SCALE GENOMIC DNA]</scope>
    <source>
        <strain evidence="2 3">DSM 44468</strain>
    </source>
</reference>
<proteinExistence type="inferred from homology"/>
<dbReference type="Proteomes" id="UP000199025">
    <property type="component" value="Unassembled WGS sequence"/>
</dbReference>
<dbReference type="InterPro" id="IPR029045">
    <property type="entry name" value="ClpP/crotonase-like_dom_sf"/>
</dbReference>
<dbReference type="EMBL" id="FORP01000005">
    <property type="protein sequence ID" value="SFJ45070.1"/>
    <property type="molecule type" value="Genomic_DNA"/>
</dbReference>
<dbReference type="AlphaFoldDB" id="A0A1I3RGC7"/>
<dbReference type="RefSeq" id="WP_091506083.1">
    <property type="nucleotide sequence ID" value="NZ_FORP01000005.1"/>
</dbReference>
<gene>
    <name evidence="2" type="ORF">SAMN05421835_105292</name>
</gene>
<dbReference type="STRING" id="115433.SAMN05421835_105292"/>
<organism evidence="2 3">
    <name type="scientific">Amycolatopsis sacchari</name>
    <dbReference type="NCBI Taxonomy" id="115433"/>
    <lineage>
        <taxon>Bacteria</taxon>
        <taxon>Bacillati</taxon>
        <taxon>Actinomycetota</taxon>
        <taxon>Actinomycetes</taxon>
        <taxon>Pseudonocardiales</taxon>
        <taxon>Pseudonocardiaceae</taxon>
        <taxon>Amycolatopsis</taxon>
    </lineage>
</organism>
<dbReference type="Gene3D" id="3.90.226.10">
    <property type="entry name" value="2-enoyl-CoA Hydratase, Chain A, domain 1"/>
    <property type="match status" value="1"/>
</dbReference>
<evidence type="ECO:0000313" key="2">
    <source>
        <dbReference type="EMBL" id="SFJ45070.1"/>
    </source>
</evidence>
<keyword evidence="3" id="KW-1185">Reference proteome</keyword>
<evidence type="ECO:0000313" key="3">
    <source>
        <dbReference type="Proteomes" id="UP000199025"/>
    </source>
</evidence>
<dbReference type="OrthoDB" id="3473569at2"/>
<evidence type="ECO:0000256" key="1">
    <source>
        <dbReference type="ARBA" id="ARBA00005254"/>
    </source>
</evidence>
<accession>A0A1I3RGC7</accession>
<protein>
    <submittedName>
        <fullName evidence="2">Enoyl-CoA hydratase/carnithine racemase</fullName>
    </submittedName>
</protein>
<dbReference type="InterPro" id="IPR001753">
    <property type="entry name" value="Enoyl-CoA_hydra/iso"/>
</dbReference>
<sequence>MAELDYDKAGPVATITLNRPDRRNALTLAMLGDWVRALTDAQSDNEIRAIVITGAGDAFCSGIDLGVFADHAADPVWIKQALTRHIHPVALTLENVDKPVIAAVPGSAVGAGMDMALLCDYRIASPTATFSEGYIRVGAVPGDGGCWLLPRLVGTSRALRLLWTGETVPAGQALELGIVDEVADDPLRTAHEFARQLAARPPLAVQVIKRAVRQGARHDLPTALDLISSHFAMIATTDDAAEALAAFRAGRTPTFHGH</sequence>
<dbReference type="PANTHER" id="PTHR43802">
    <property type="entry name" value="ENOYL-COA HYDRATASE"/>
    <property type="match status" value="1"/>
</dbReference>